<dbReference type="InterPro" id="IPR000700">
    <property type="entry name" value="PAS-assoc_C"/>
</dbReference>
<dbReference type="PROSITE" id="PS50113">
    <property type="entry name" value="PAC"/>
    <property type="match status" value="1"/>
</dbReference>
<dbReference type="Gene3D" id="1.10.3210.10">
    <property type="entry name" value="Hypothetical protein af1432"/>
    <property type="match status" value="1"/>
</dbReference>
<organism evidence="3 4">
    <name type="scientific">Leptolinea tardivitalis</name>
    <dbReference type="NCBI Taxonomy" id="229920"/>
    <lineage>
        <taxon>Bacteria</taxon>
        <taxon>Bacillati</taxon>
        <taxon>Chloroflexota</taxon>
        <taxon>Anaerolineae</taxon>
        <taxon>Anaerolineales</taxon>
        <taxon>Anaerolineaceae</taxon>
        <taxon>Leptolinea</taxon>
    </lineage>
</organism>
<sequence length="215" mass="24541">MILDITERKKAEEAVQHKSIELANAYEATLEGWSNALELRERETAGHSKRVVELTLQICRMLGLPEHELTHIQRGALLHDIGKMGIPDNILLKPGPLSSDEWVIMRQHPLYAYQLLSRIPFLQPALDIPYAHHERWDGSGYPRGLKGEEIPLSARIFAVVDVWDALISDRPYRPAWAKNAAFNYLKENSGKLFDPQIVAAFEKIYQDQENSSSFK</sequence>
<evidence type="ECO:0000259" key="1">
    <source>
        <dbReference type="PROSITE" id="PS50113"/>
    </source>
</evidence>
<protein>
    <submittedName>
        <fullName evidence="3">Phosphohydrolase</fullName>
    </submittedName>
</protein>
<feature type="domain" description="PAC" evidence="1">
    <location>
        <begin position="1"/>
        <end position="17"/>
    </location>
</feature>
<dbReference type="GO" id="GO:0016787">
    <property type="term" value="F:hydrolase activity"/>
    <property type="evidence" value="ECO:0007669"/>
    <property type="project" value="UniProtKB-KW"/>
</dbReference>
<dbReference type="EMBL" id="LGCK01000007">
    <property type="protein sequence ID" value="KPL72981.1"/>
    <property type="molecule type" value="Genomic_DNA"/>
</dbReference>
<comment type="caution">
    <text evidence="3">The sequence shown here is derived from an EMBL/GenBank/DDBJ whole genome shotgun (WGS) entry which is preliminary data.</text>
</comment>
<accession>A0A0P6XU71</accession>
<dbReference type="InterPro" id="IPR006675">
    <property type="entry name" value="HDIG_dom"/>
</dbReference>
<evidence type="ECO:0000313" key="4">
    <source>
        <dbReference type="Proteomes" id="UP000050430"/>
    </source>
</evidence>
<dbReference type="NCBIfam" id="TIGR00277">
    <property type="entry name" value="HDIG"/>
    <property type="match status" value="1"/>
</dbReference>
<dbReference type="InterPro" id="IPR003607">
    <property type="entry name" value="HD/PDEase_dom"/>
</dbReference>
<dbReference type="STRING" id="229920.ADM99_05580"/>
<feature type="domain" description="HD-GYP" evidence="2">
    <location>
        <begin position="22"/>
        <end position="215"/>
    </location>
</feature>
<evidence type="ECO:0000313" key="3">
    <source>
        <dbReference type="EMBL" id="KPL72981.1"/>
    </source>
</evidence>
<dbReference type="InterPro" id="IPR037522">
    <property type="entry name" value="HD_GYP_dom"/>
</dbReference>
<gene>
    <name evidence="3" type="ORF">ADM99_05580</name>
</gene>
<dbReference type="SMART" id="SM00471">
    <property type="entry name" value="HDc"/>
    <property type="match status" value="1"/>
</dbReference>
<dbReference type="Proteomes" id="UP000050430">
    <property type="component" value="Unassembled WGS sequence"/>
</dbReference>
<dbReference type="Pfam" id="PF13487">
    <property type="entry name" value="HD_5"/>
    <property type="match status" value="1"/>
</dbReference>
<evidence type="ECO:0000259" key="2">
    <source>
        <dbReference type="PROSITE" id="PS51832"/>
    </source>
</evidence>
<name>A0A0P6XU71_9CHLR</name>
<dbReference type="PANTHER" id="PTHR45228:SF1">
    <property type="entry name" value="CYCLIC DI-GMP PHOSPHODIESTERASE TM_0186"/>
    <property type="match status" value="1"/>
</dbReference>
<dbReference type="PROSITE" id="PS51832">
    <property type="entry name" value="HD_GYP"/>
    <property type="match status" value="1"/>
</dbReference>
<dbReference type="AlphaFoldDB" id="A0A0P6XU71"/>
<keyword evidence="3" id="KW-0378">Hydrolase</keyword>
<dbReference type="PATRIC" id="fig|229920.5.peg.1085"/>
<dbReference type="PANTHER" id="PTHR45228">
    <property type="entry name" value="CYCLIC DI-GMP PHOSPHODIESTERASE TM_0186-RELATED"/>
    <property type="match status" value="1"/>
</dbReference>
<dbReference type="InterPro" id="IPR052020">
    <property type="entry name" value="Cyclic_di-GMP/3'3'-cGAMP_PDE"/>
</dbReference>
<reference evidence="3 4" key="1">
    <citation type="submission" date="2015-07" db="EMBL/GenBank/DDBJ databases">
        <title>Genome sequence of Leptolinea tardivitalis DSM 16556.</title>
        <authorList>
            <person name="Hemp J."/>
            <person name="Ward L.M."/>
            <person name="Pace L.A."/>
            <person name="Fischer W.W."/>
        </authorList>
    </citation>
    <scope>NUCLEOTIDE SEQUENCE [LARGE SCALE GENOMIC DNA]</scope>
    <source>
        <strain evidence="3 4">YMTK-2</strain>
    </source>
</reference>
<dbReference type="CDD" id="cd00077">
    <property type="entry name" value="HDc"/>
    <property type="match status" value="1"/>
</dbReference>
<proteinExistence type="predicted"/>
<dbReference type="SUPFAM" id="SSF109604">
    <property type="entry name" value="HD-domain/PDEase-like"/>
    <property type="match status" value="1"/>
</dbReference>
<keyword evidence="4" id="KW-1185">Reference proteome</keyword>